<organism evidence="1 2">
    <name type="scientific">Turneriella parva (strain ATCC BAA-1111 / DSM 21527 / NCTC 11395 / H)</name>
    <name type="common">Leptospira parva</name>
    <dbReference type="NCBI Taxonomy" id="869212"/>
    <lineage>
        <taxon>Bacteria</taxon>
        <taxon>Pseudomonadati</taxon>
        <taxon>Spirochaetota</taxon>
        <taxon>Spirochaetia</taxon>
        <taxon>Leptospirales</taxon>
        <taxon>Leptospiraceae</taxon>
        <taxon>Turneriella</taxon>
    </lineage>
</organism>
<protein>
    <recommendedName>
        <fullName evidence="3">DUF2191 domain-containing protein</fullName>
    </recommendedName>
</protein>
<sequence>MGDFPVPMLMKTTIEIDDKRLMHVMRLAKLKTRKAALDFALIETEKMLSLRNLASQSFYSEDKATIDPQYNLQKLRRKET</sequence>
<evidence type="ECO:0000313" key="2">
    <source>
        <dbReference type="Proteomes" id="UP000006048"/>
    </source>
</evidence>
<proteinExistence type="predicted"/>
<gene>
    <name evidence="1" type="ordered locus">Turpa_1295</name>
</gene>
<name>I4B3T6_TURPD</name>
<evidence type="ECO:0000313" key="1">
    <source>
        <dbReference type="EMBL" id="AFM11943.1"/>
    </source>
</evidence>
<dbReference type="Pfam" id="PF09957">
    <property type="entry name" value="VapB_antitoxin"/>
    <property type="match status" value="1"/>
</dbReference>
<accession>I4B3T6</accession>
<keyword evidence="2" id="KW-1185">Reference proteome</keyword>
<evidence type="ECO:0008006" key="3">
    <source>
        <dbReference type="Google" id="ProtNLM"/>
    </source>
</evidence>
<dbReference type="InterPro" id="IPR019239">
    <property type="entry name" value="VapB_antitoxin"/>
</dbReference>
<dbReference type="STRING" id="869212.Turpa_1295"/>
<dbReference type="Proteomes" id="UP000006048">
    <property type="component" value="Chromosome"/>
</dbReference>
<dbReference type="AlphaFoldDB" id="I4B3T6"/>
<dbReference type="HOGENOM" id="CLU_2588718_0_0_12"/>
<reference evidence="1 2" key="1">
    <citation type="submission" date="2012-06" db="EMBL/GenBank/DDBJ databases">
        <title>The complete chromosome of genome of Turneriella parva DSM 21527.</title>
        <authorList>
            <consortium name="US DOE Joint Genome Institute (JGI-PGF)"/>
            <person name="Lucas S."/>
            <person name="Han J."/>
            <person name="Lapidus A."/>
            <person name="Bruce D."/>
            <person name="Goodwin L."/>
            <person name="Pitluck S."/>
            <person name="Peters L."/>
            <person name="Kyrpides N."/>
            <person name="Mavromatis K."/>
            <person name="Ivanova N."/>
            <person name="Mikhailova N."/>
            <person name="Chertkov O."/>
            <person name="Detter J.C."/>
            <person name="Tapia R."/>
            <person name="Han C."/>
            <person name="Land M."/>
            <person name="Hauser L."/>
            <person name="Markowitz V."/>
            <person name="Cheng J.-F."/>
            <person name="Hugenholtz P."/>
            <person name="Woyke T."/>
            <person name="Wu D."/>
            <person name="Gronow S."/>
            <person name="Wellnitz S."/>
            <person name="Brambilla E."/>
            <person name="Klenk H.-P."/>
            <person name="Eisen J.A."/>
        </authorList>
    </citation>
    <scope>NUCLEOTIDE SEQUENCE [LARGE SCALE GENOMIC DNA]</scope>
    <source>
        <strain evidence="2">ATCC BAA-1111 / DSM 21527 / NCTC 11395 / H</strain>
    </source>
</reference>
<dbReference type="EMBL" id="CP002959">
    <property type="protein sequence ID" value="AFM11943.1"/>
    <property type="molecule type" value="Genomic_DNA"/>
</dbReference>
<dbReference type="KEGG" id="tpx:Turpa_1295"/>